<reference evidence="2 3" key="1">
    <citation type="submission" date="2019-10" db="EMBL/GenBank/DDBJ databases">
        <authorList>
            <person name="Palmer J.M."/>
        </authorList>
    </citation>
    <scope>NUCLEOTIDE SEQUENCE [LARGE SCALE GENOMIC DNA]</scope>
    <source>
        <strain evidence="2 3">TWF694</strain>
    </source>
</reference>
<comment type="caution">
    <text evidence="2">The sequence shown here is derived from an EMBL/GenBank/DDBJ whole genome shotgun (WGS) entry which is preliminary data.</text>
</comment>
<accession>A0AAV9WTP8</accession>
<keyword evidence="3" id="KW-1185">Reference proteome</keyword>
<organism evidence="2 3">
    <name type="scientific">Orbilia ellipsospora</name>
    <dbReference type="NCBI Taxonomy" id="2528407"/>
    <lineage>
        <taxon>Eukaryota</taxon>
        <taxon>Fungi</taxon>
        <taxon>Dikarya</taxon>
        <taxon>Ascomycota</taxon>
        <taxon>Pezizomycotina</taxon>
        <taxon>Orbiliomycetes</taxon>
        <taxon>Orbiliales</taxon>
        <taxon>Orbiliaceae</taxon>
        <taxon>Orbilia</taxon>
    </lineage>
</organism>
<feature type="region of interest" description="Disordered" evidence="1">
    <location>
        <begin position="613"/>
        <end position="662"/>
    </location>
</feature>
<dbReference type="EMBL" id="JAVHJO010000018">
    <property type="protein sequence ID" value="KAK6524175.1"/>
    <property type="molecule type" value="Genomic_DNA"/>
</dbReference>
<gene>
    <name evidence="2" type="ORF">TWF694_005835</name>
</gene>
<protein>
    <submittedName>
        <fullName evidence="2">Uncharacterized protein</fullName>
    </submittedName>
</protein>
<sequence>MDTYNLSVPMKLDAFVLNPDVCDQDARIAPITQPNYTFLRIENFVLQNDTLDHVDVHNAKPAKYNQRVTSVLGSEDPANLRSNRLGVYVHWILPRLYRIGASATPESSSNQPGSDSSQAPAPTYPNTPNRWLVIRTLDPNAITTVPNPLPAGCTVPAVDAWILESDTLQYIDNLDDDADLQVDVSPFIASTATNAAHPDETSIEEQAEVFIGKRQLAAGWTEKDPSAVNLSLLNSSNQLFPDYQPHNSNVFSMIDTFQYYDAKGQPAGSLTDAVADYYVIGWHSDRGGDPFGDGKAHQDVLGKLPLNLRDSANFNDWLTSTAKINTICHGAMYGVEWHMTWSKDTQPKNLPANDFSVDLANEMQVAVGTTTLDALLSYLEAHHEGEYENDVRLLGDLLRAQSDSASGQLAGSDEVQNYNFSRVAGGKHYTLPIDANNPATPPSPDDIKNLKLLNQAQFLYDGASRMLQQKQWDTFSLWWQFVTDIDNTDSTKIADYRTRAGILDTARGNLIQIITDQTDAINTLKDPKNGYLSQTPKEATHPEYSAQRDPTLFVGKLGSGWPVDFLDSLLIRLDTQIATYGQPDTGQSSEFFLGCLPPTAQATGLALIQEFLANKPPPQGDKPSDITTTTASDPPPTPTYPPLYHDQGPAVPGQSPPADTPWRDRWESTQPWFPLFMEWEAEYHHVDYSYWALKEQTARGGTAANVRYGLPDDVQYDKLDTRTLSGRILLLPQPSFSLKGQLEQLFSSTPASILDPILSKDERDKLLLNVAALPFASSPLDGFTNHLITLAQGSHLKPNVRVPAAVETTLLPLQEAYKTSANAGLGIKQIQAIDVQSDLTPYATLVSLGSAKPAFKPATHGQFRMTKLNIIDKFGQTACAIDPTPTLAGPPPLYPCISDYYEPQMLPDGYANVAIPQKLPGICEFMQVSPAINQSARLDASFVISDTSQPTAYWRPTTEWENPIWGWVVVNYVDNGIQFFTSEGEFYCEVRIAAPNNPHPTSAGPTWLPFKPSSTSTPETQLGDLILKLIDPVNGEQYLKAFIDMINTATSNSTAAPSAYNQFINALIGKPLALANIGVSLELAADAKVSQTQLKSQQGLPQPYALLEKDTNPHTPQYTFPFKLGDKARPHDGLVGYFRAFNDPAKYAGKELDTSKFYTSYADPDGSIVFPISNTDGNKYPILSSFWLNPVDYEDPEPDPNSHYIGTAKRYEDARNNQLVDNVFGCIMDPFLPVNVYTSILPVKPLTLPNWTWESALKTMTAFFHFGPLMVTNDVPAQPPPPNLSGDPTPEDKPSGVKLPSVKVAEWNWLQPYFSNPTAGSEFTPLGVAQVDSRPRYEKGPYTAIEGYLQMKAPIFAAKGN</sequence>
<proteinExistence type="predicted"/>
<evidence type="ECO:0000313" key="2">
    <source>
        <dbReference type="EMBL" id="KAK6524175.1"/>
    </source>
</evidence>
<evidence type="ECO:0000256" key="1">
    <source>
        <dbReference type="SAM" id="MobiDB-lite"/>
    </source>
</evidence>
<evidence type="ECO:0000313" key="3">
    <source>
        <dbReference type="Proteomes" id="UP001365542"/>
    </source>
</evidence>
<feature type="compositionally biased region" description="Low complexity" evidence="1">
    <location>
        <begin position="107"/>
        <end position="117"/>
    </location>
</feature>
<dbReference type="Proteomes" id="UP001365542">
    <property type="component" value="Unassembled WGS sequence"/>
</dbReference>
<feature type="region of interest" description="Disordered" evidence="1">
    <location>
        <begin position="1275"/>
        <end position="1296"/>
    </location>
</feature>
<feature type="region of interest" description="Disordered" evidence="1">
    <location>
        <begin position="103"/>
        <end position="125"/>
    </location>
</feature>
<name>A0AAV9WTP8_9PEZI</name>